<name>A0ACC3DYA3_9PEZI</name>
<feature type="non-terminal residue" evidence="1">
    <location>
        <position position="219"/>
    </location>
</feature>
<comment type="caution">
    <text evidence="1">The sequence shown here is derived from an EMBL/GenBank/DDBJ whole genome shotgun (WGS) entry which is preliminary data.</text>
</comment>
<dbReference type="Proteomes" id="UP001186974">
    <property type="component" value="Unassembled WGS sequence"/>
</dbReference>
<protein>
    <submittedName>
        <fullName evidence="1">Uncharacterized protein</fullName>
    </submittedName>
</protein>
<reference evidence="1" key="1">
    <citation type="submission" date="2024-09" db="EMBL/GenBank/DDBJ databases">
        <title>Black Yeasts Isolated from many extreme environments.</title>
        <authorList>
            <person name="Coleine C."/>
            <person name="Stajich J.E."/>
            <person name="Selbmann L."/>
        </authorList>
    </citation>
    <scope>NUCLEOTIDE SEQUENCE</scope>
    <source>
        <strain evidence="1">CCFEE 5737</strain>
    </source>
</reference>
<organism evidence="1 2">
    <name type="scientific">Coniosporium uncinatum</name>
    <dbReference type="NCBI Taxonomy" id="93489"/>
    <lineage>
        <taxon>Eukaryota</taxon>
        <taxon>Fungi</taxon>
        <taxon>Dikarya</taxon>
        <taxon>Ascomycota</taxon>
        <taxon>Pezizomycotina</taxon>
        <taxon>Dothideomycetes</taxon>
        <taxon>Dothideomycetes incertae sedis</taxon>
        <taxon>Coniosporium</taxon>
    </lineage>
</organism>
<dbReference type="EMBL" id="JAWDJW010000096">
    <property type="protein sequence ID" value="KAK3081673.1"/>
    <property type="molecule type" value="Genomic_DNA"/>
</dbReference>
<sequence>MSSAPTLTVSINPGSDGDPSHRPQNAAYRAKIPPNLYLEKVGTQWMQARNEAKPGVRYYLDRLPDGYMLFEKPRPSNEKVVDKHLFGHPNHKHFDSPNRFFPHFLHLMNNNGSSIGCPCTVCGGTTLGPGLVSSGAPKAHSKAVTSIKPKGRPKMVYLGSTDDEGSPDVYRNCINKLKKDGYIDTAISEPMSMDWRVERQLVPSLLDNILKQSSWEPRI</sequence>
<keyword evidence="2" id="KW-1185">Reference proteome</keyword>
<gene>
    <name evidence="1" type="ORF">LTS18_004072</name>
</gene>
<evidence type="ECO:0000313" key="1">
    <source>
        <dbReference type="EMBL" id="KAK3081673.1"/>
    </source>
</evidence>
<proteinExistence type="predicted"/>
<accession>A0ACC3DYA3</accession>
<evidence type="ECO:0000313" key="2">
    <source>
        <dbReference type="Proteomes" id="UP001186974"/>
    </source>
</evidence>